<protein>
    <recommendedName>
        <fullName evidence="4">NADH-ubiquinone oxidoreductase 9.5 kDa subunit</fullName>
    </recommendedName>
</protein>
<dbReference type="Proteomes" id="UP000326757">
    <property type="component" value="Unassembled WGS sequence"/>
</dbReference>
<comment type="caution">
    <text evidence="2">The sequence shown here is derived from an EMBL/GenBank/DDBJ whole genome shotgun (WGS) entry which is preliminary data.</text>
</comment>
<feature type="transmembrane region" description="Helical" evidence="1">
    <location>
        <begin position="132"/>
        <end position="150"/>
    </location>
</feature>
<dbReference type="CDD" id="cd22903">
    <property type="entry name" value="NI9M"/>
    <property type="match status" value="1"/>
</dbReference>
<feature type="transmembrane region" description="Helical" evidence="1">
    <location>
        <begin position="24"/>
        <end position="43"/>
    </location>
</feature>
<gene>
    <name evidence="2" type="ORF">EYC80_008799</name>
</gene>
<proteinExistence type="predicted"/>
<dbReference type="AlphaFoldDB" id="A0A5N6K1I4"/>
<evidence type="ECO:0000313" key="3">
    <source>
        <dbReference type="Proteomes" id="UP000326757"/>
    </source>
</evidence>
<organism evidence="2 3">
    <name type="scientific">Monilinia laxa</name>
    <name type="common">Brown rot fungus</name>
    <name type="synonym">Sclerotinia laxa</name>
    <dbReference type="NCBI Taxonomy" id="61186"/>
    <lineage>
        <taxon>Eukaryota</taxon>
        <taxon>Fungi</taxon>
        <taxon>Dikarya</taxon>
        <taxon>Ascomycota</taxon>
        <taxon>Pezizomycotina</taxon>
        <taxon>Leotiomycetes</taxon>
        <taxon>Helotiales</taxon>
        <taxon>Sclerotiniaceae</taxon>
        <taxon>Monilinia</taxon>
    </lineage>
</organism>
<dbReference type="OrthoDB" id="2093409at2759"/>
<evidence type="ECO:0000256" key="1">
    <source>
        <dbReference type="SAM" id="Phobius"/>
    </source>
</evidence>
<dbReference type="PANTHER" id="PTHR38488:SF1">
    <property type="entry name" value="OXIDOREDUCTASE 9.5 KDA SUBUNIT, PUTATIVE (AFU_ORTHOLOGUE AFUA_5G08980)-RELATED"/>
    <property type="match status" value="1"/>
</dbReference>
<sequence>MSSTIPRFFSQPFRYIRWAAIEKPAIFFSLVVGSIGPVLVLTVPKIRHRLGDGPRPQIPLTYPIPSGPRKPLSGYDDDGAPAITMALLLGLASYNCLSSKAHRLVLYHINHRGDLTTSLSFGNFSKFYTKSIINYFVGIVSVTNWLVVIVT</sequence>
<dbReference type="PANTHER" id="PTHR38488">
    <property type="entry name" value="OXIDOREDUCTASE 9.5 KDA SUBUNIT, PUTATIVE (AFU_ORTHOLOGUE AFUA_5G08980)-RELATED"/>
    <property type="match status" value="1"/>
</dbReference>
<feature type="transmembrane region" description="Helical" evidence="1">
    <location>
        <begin position="79"/>
        <end position="97"/>
    </location>
</feature>
<keyword evidence="1" id="KW-0812">Transmembrane</keyword>
<keyword evidence="1" id="KW-0472">Membrane</keyword>
<dbReference type="EMBL" id="VIGI01000009">
    <property type="protein sequence ID" value="KAB8295982.1"/>
    <property type="molecule type" value="Genomic_DNA"/>
</dbReference>
<evidence type="ECO:0008006" key="4">
    <source>
        <dbReference type="Google" id="ProtNLM"/>
    </source>
</evidence>
<evidence type="ECO:0000313" key="2">
    <source>
        <dbReference type="EMBL" id="KAB8295982.1"/>
    </source>
</evidence>
<dbReference type="InterPro" id="IPR039961">
    <property type="entry name" value="Nuo9.5"/>
</dbReference>
<keyword evidence="1" id="KW-1133">Transmembrane helix</keyword>
<accession>A0A5N6K1I4</accession>
<keyword evidence="3" id="KW-1185">Reference proteome</keyword>
<reference evidence="2 3" key="1">
    <citation type="submission" date="2019-06" db="EMBL/GenBank/DDBJ databases">
        <title>Genome Sequence of the Brown Rot Fungal Pathogen Monilinia laxa.</title>
        <authorList>
            <person name="De Miccolis Angelini R.M."/>
            <person name="Landi L."/>
            <person name="Abate D."/>
            <person name="Pollastro S."/>
            <person name="Romanazzi G."/>
            <person name="Faretra F."/>
        </authorList>
    </citation>
    <scope>NUCLEOTIDE SEQUENCE [LARGE SCALE GENOMIC DNA]</scope>
    <source>
        <strain evidence="2 3">Mlax316</strain>
    </source>
</reference>
<name>A0A5N6K1I4_MONLA</name>